<feature type="region of interest" description="Disordered" evidence="1">
    <location>
        <begin position="182"/>
        <end position="221"/>
    </location>
</feature>
<dbReference type="OMA" id="WHPVEVT"/>
<dbReference type="RefSeq" id="XP_038054269.1">
    <property type="nucleotide sequence ID" value="XM_038198341.1"/>
</dbReference>
<dbReference type="Gene3D" id="2.30.29.30">
    <property type="entry name" value="Pleckstrin-homology domain (PH domain)/Phosphotyrosine-binding domain (PTB)"/>
    <property type="match status" value="1"/>
</dbReference>
<sequence>MSLRAHLRSRFHKQTPPTEGALQKRSSNTSDIQASSGSDDVNSSADELSLSDHVMEGGSPSSGRKKYDKGGASGDSSSPGTRRKEQGRLSNEESRKRSGSTTSQRSQWEDSEKNIYETQLRTLQEQLVDSMIQNQTLQSEVTKFRENSDMTKLLQMLDHEKDNSAKLSQECEELQQQLENIERRSYSMEERPSSVDTAEEADSVDLAPSETEPQPPRKPTLKTQMQEWLMNTVYEVIADFTEDPDDEKTTENDEGEELAVKKLKANIKRFKAGYQPIIQWLKAVGNLFGWKSAPASFLAFIIYMYAVAKGWLISLMLGLALWHLTKTYLISKGFVIKFSLLPYCEEEENSDMDKQLGLSDKFQLVLLVARRVQNYMGLLADGLEKIQNLVMWGNPEATQKLYTGLLCAFIASVVLPGEWFFICGGIYLGVKVFITGNIFSRFPRVKAKYDSSYIMWQSLPTHAQKQRRNTLERRRKYIIPAVVTERTPADEGQGNFLEMFSLPSEELPLPGWQTGKRCTQIVRDKSVSFKNGRIYLTRSFLCFERSRLKNRVDKHIVIPLADIVTIEKAKPFFLMPGSGMSIEIRVVSEEKPYIFGAILNRDEVHAVILRQVCSVRDVRLKDKTKHKETSVKDGRAAGTSASSNQ</sequence>
<feature type="region of interest" description="Disordered" evidence="1">
    <location>
        <begin position="1"/>
        <end position="113"/>
    </location>
</feature>
<dbReference type="PANTHER" id="PTHR37402">
    <property type="entry name" value="GRAM DOMAIN-CONTAINING PROTEIN 4"/>
    <property type="match status" value="1"/>
</dbReference>
<feature type="compositionally biased region" description="Basic and acidic residues" evidence="1">
    <location>
        <begin position="82"/>
        <end position="96"/>
    </location>
</feature>
<feature type="transmembrane region" description="Helical" evidence="2">
    <location>
        <begin position="297"/>
        <end position="322"/>
    </location>
</feature>
<dbReference type="RefSeq" id="XP_038054270.1">
    <property type="nucleotide sequence ID" value="XM_038198342.1"/>
</dbReference>
<dbReference type="InterPro" id="IPR004182">
    <property type="entry name" value="GRAM"/>
</dbReference>
<keyword evidence="2" id="KW-0812">Transmembrane</keyword>
<dbReference type="Pfam" id="PF02893">
    <property type="entry name" value="GRAM"/>
    <property type="match status" value="1"/>
</dbReference>
<keyword evidence="2" id="KW-0472">Membrane</keyword>
<keyword evidence="5" id="KW-1185">Reference proteome</keyword>
<feature type="compositionally biased region" description="Basic and acidic residues" evidence="1">
    <location>
        <begin position="182"/>
        <end position="193"/>
    </location>
</feature>
<dbReference type="GeneID" id="119726601"/>
<evidence type="ECO:0000313" key="4">
    <source>
        <dbReference type="EnsemblMetazoa" id="XP_038054270.1"/>
    </source>
</evidence>
<dbReference type="OrthoDB" id="1708389at2759"/>
<dbReference type="Proteomes" id="UP000887568">
    <property type="component" value="Unplaced"/>
</dbReference>
<evidence type="ECO:0000313" key="5">
    <source>
        <dbReference type="Proteomes" id="UP000887568"/>
    </source>
</evidence>
<reference evidence="4" key="1">
    <citation type="submission" date="2022-11" db="UniProtKB">
        <authorList>
            <consortium name="EnsemblMetazoa"/>
        </authorList>
    </citation>
    <scope>IDENTIFICATION</scope>
</reference>
<dbReference type="InterPro" id="IPR037847">
    <property type="entry name" value="GRAMDC4"/>
</dbReference>
<feature type="domain" description="GRAM" evidence="3">
    <location>
        <begin position="498"/>
        <end position="612"/>
    </location>
</feature>
<dbReference type="CTD" id="23151"/>
<feature type="transmembrane region" description="Helical" evidence="2">
    <location>
        <begin position="419"/>
        <end position="439"/>
    </location>
</feature>
<accession>A0A913ZSV4</accession>
<keyword evidence="2" id="KW-1133">Transmembrane helix</keyword>
<feature type="compositionally biased region" description="Basic and acidic residues" evidence="1">
    <location>
        <begin position="624"/>
        <end position="635"/>
    </location>
</feature>
<evidence type="ECO:0000256" key="2">
    <source>
        <dbReference type="SAM" id="Phobius"/>
    </source>
</evidence>
<protein>
    <recommendedName>
        <fullName evidence="3">GRAM domain-containing protein</fullName>
    </recommendedName>
</protein>
<dbReference type="AlphaFoldDB" id="A0A913ZSV4"/>
<name>A0A913ZSV4_PATMI</name>
<feature type="compositionally biased region" description="Polar residues" evidence="1">
    <location>
        <begin position="24"/>
        <end position="46"/>
    </location>
</feature>
<feature type="compositionally biased region" description="Basic residues" evidence="1">
    <location>
        <begin position="1"/>
        <end position="13"/>
    </location>
</feature>
<dbReference type="GO" id="GO:0006915">
    <property type="term" value="P:apoptotic process"/>
    <property type="evidence" value="ECO:0007669"/>
    <property type="project" value="InterPro"/>
</dbReference>
<dbReference type="PANTHER" id="PTHR37402:SF1">
    <property type="entry name" value="GRAM DOMAIN-CONTAINING PROTEIN 4"/>
    <property type="match status" value="1"/>
</dbReference>
<organism evidence="4 5">
    <name type="scientific">Patiria miniata</name>
    <name type="common">Bat star</name>
    <name type="synonym">Asterina miniata</name>
    <dbReference type="NCBI Taxonomy" id="46514"/>
    <lineage>
        <taxon>Eukaryota</taxon>
        <taxon>Metazoa</taxon>
        <taxon>Echinodermata</taxon>
        <taxon>Eleutherozoa</taxon>
        <taxon>Asterozoa</taxon>
        <taxon>Asteroidea</taxon>
        <taxon>Valvatacea</taxon>
        <taxon>Valvatida</taxon>
        <taxon>Asterinidae</taxon>
        <taxon>Patiria</taxon>
    </lineage>
</organism>
<feature type="region of interest" description="Disordered" evidence="1">
    <location>
        <begin position="624"/>
        <end position="645"/>
    </location>
</feature>
<proteinExistence type="predicted"/>
<dbReference type="InterPro" id="IPR011993">
    <property type="entry name" value="PH-like_dom_sf"/>
</dbReference>
<evidence type="ECO:0000256" key="1">
    <source>
        <dbReference type="SAM" id="MobiDB-lite"/>
    </source>
</evidence>
<evidence type="ECO:0000259" key="3">
    <source>
        <dbReference type="Pfam" id="PF02893"/>
    </source>
</evidence>
<dbReference type="EnsemblMetazoa" id="XM_038198341.1">
    <property type="protein sequence ID" value="XP_038054269.1"/>
    <property type="gene ID" value="LOC119726601"/>
</dbReference>
<dbReference type="EnsemblMetazoa" id="XM_038198342.1">
    <property type="protein sequence ID" value="XP_038054270.1"/>
    <property type="gene ID" value="LOC119726601"/>
</dbReference>
<dbReference type="GO" id="GO:0034164">
    <property type="term" value="P:negative regulation of toll-like receptor 9 signaling pathway"/>
    <property type="evidence" value="ECO:0007669"/>
    <property type="project" value="TreeGrafter"/>
</dbReference>